<evidence type="ECO:0000256" key="1">
    <source>
        <dbReference type="ARBA" id="ARBA00004651"/>
    </source>
</evidence>
<reference evidence="10" key="1">
    <citation type="submission" date="2006-01" db="EMBL/GenBank/DDBJ databases">
        <title>Genome of the cyst-dividing bacterium Ramlibacter tataouinensis.</title>
        <authorList>
            <person name="Barakat M."/>
            <person name="Ortet P."/>
            <person name="De Luca G."/>
            <person name="Jourlin-Castelli C."/>
            <person name="Ansaldi M."/>
            <person name="Py B."/>
            <person name="Fichant G."/>
            <person name="Coutinho P."/>
            <person name="Voulhoux R."/>
            <person name="Bastien O."/>
            <person name="Roy S."/>
            <person name="Marechal E."/>
            <person name="Henrissat B."/>
            <person name="Quentin Y."/>
            <person name="Noirot P."/>
            <person name="Filloux A."/>
            <person name="Mejean V."/>
            <person name="DuBow M."/>
            <person name="Barras F."/>
            <person name="Heulin T."/>
        </authorList>
    </citation>
    <scope>NUCLEOTIDE SEQUENCE [LARGE SCALE GENOMIC DNA]</scope>
    <source>
        <strain evidence="10">ATCC BAA-407 / DSM 14655 / LMG 21543 / TTB310</strain>
    </source>
</reference>
<keyword evidence="5 8" id="KW-0812">Transmembrane</keyword>
<evidence type="ECO:0000313" key="9">
    <source>
        <dbReference type="EMBL" id="AEG91981.1"/>
    </source>
</evidence>
<feature type="transmembrane region" description="Helical" evidence="8">
    <location>
        <begin position="401"/>
        <end position="419"/>
    </location>
</feature>
<dbReference type="InterPro" id="IPR050297">
    <property type="entry name" value="LipidA_mod_glycosyltrf_83"/>
</dbReference>
<feature type="transmembrane region" description="Helical" evidence="8">
    <location>
        <begin position="140"/>
        <end position="158"/>
    </location>
</feature>
<dbReference type="PANTHER" id="PTHR33908:SF11">
    <property type="entry name" value="MEMBRANE PROTEIN"/>
    <property type="match status" value="1"/>
</dbReference>
<feature type="transmembrane region" description="Helical" evidence="8">
    <location>
        <begin position="330"/>
        <end position="348"/>
    </location>
</feature>
<dbReference type="EMBL" id="CP000245">
    <property type="protein sequence ID" value="AEG91981.1"/>
    <property type="molecule type" value="Genomic_DNA"/>
</dbReference>
<dbReference type="PANTHER" id="PTHR33908">
    <property type="entry name" value="MANNOSYLTRANSFERASE YKCB-RELATED"/>
    <property type="match status" value="1"/>
</dbReference>
<proteinExistence type="predicted"/>
<protein>
    <submittedName>
        <fullName evidence="9">Candidate membrane protein</fullName>
    </submittedName>
</protein>
<keyword evidence="2" id="KW-1003">Cell membrane</keyword>
<dbReference type="AlphaFoldDB" id="F5XYZ3"/>
<dbReference type="KEGG" id="rta:Rta_08967"/>
<keyword evidence="10" id="KW-1185">Reference proteome</keyword>
<name>F5XYZ3_RAMTT</name>
<reference evidence="9 10" key="2">
    <citation type="journal article" date="2011" name="PLoS ONE">
        <title>The Cyst-Dividing Bacterium Ramlibacter tataouinensis TTB310 Genome Reveals a Well-Stocked Toolbox for Adaptation to a Desert Environment.</title>
        <authorList>
            <person name="De Luca G."/>
            <person name="Barakat M."/>
            <person name="Ortet P."/>
            <person name="Fochesato S."/>
            <person name="Jourlin-Castelli C."/>
            <person name="Ansaldi M."/>
            <person name="Py B."/>
            <person name="Fichant G."/>
            <person name="Coutinho P.M."/>
            <person name="Voulhoux R."/>
            <person name="Bastien O."/>
            <person name="Marechal E."/>
            <person name="Henrissat B."/>
            <person name="Quentin Y."/>
            <person name="Noirot P."/>
            <person name="Filloux A."/>
            <person name="Mejean V."/>
            <person name="Dubow M.S."/>
            <person name="Barras F."/>
            <person name="Barbe V."/>
            <person name="Weissenbach J."/>
            <person name="Mihalcescu I."/>
            <person name="Vermeglio A."/>
            <person name="Achouak W."/>
            <person name="Heulin T."/>
        </authorList>
    </citation>
    <scope>NUCLEOTIDE SEQUENCE [LARGE SCALE GENOMIC DNA]</scope>
    <source>
        <strain evidence="10">ATCC BAA-407 / DSM 14655 / LMG 21543 / TTB310</strain>
    </source>
</reference>
<feature type="transmembrane region" description="Helical" evidence="8">
    <location>
        <begin position="65"/>
        <end position="84"/>
    </location>
</feature>
<dbReference type="GO" id="GO:0005886">
    <property type="term" value="C:plasma membrane"/>
    <property type="evidence" value="ECO:0007669"/>
    <property type="project" value="UniProtKB-SubCell"/>
</dbReference>
<feature type="transmembrane region" description="Helical" evidence="8">
    <location>
        <begin position="242"/>
        <end position="260"/>
    </location>
</feature>
<feature type="transmembrane region" description="Helical" evidence="8">
    <location>
        <begin position="219"/>
        <end position="236"/>
    </location>
</feature>
<organism evidence="9 10">
    <name type="scientific">Ramlibacter tataouinensis (strain ATCC BAA-407 / DSM 14655 / LMG 21543 / TTB310)</name>
    <dbReference type="NCBI Taxonomy" id="365046"/>
    <lineage>
        <taxon>Bacteria</taxon>
        <taxon>Pseudomonadati</taxon>
        <taxon>Pseudomonadota</taxon>
        <taxon>Betaproteobacteria</taxon>
        <taxon>Burkholderiales</taxon>
        <taxon>Comamonadaceae</taxon>
        <taxon>Ramlibacter</taxon>
    </lineage>
</organism>
<gene>
    <name evidence="9" type="ordered locus">Rta_08967</name>
</gene>
<dbReference type="STRING" id="365046.Rta_08967"/>
<feature type="transmembrane region" description="Helical" evidence="8">
    <location>
        <begin position="170"/>
        <end position="188"/>
    </location>
</feature>
<keyword evidence="7 8" id="KW-0472">Membrane</keyword>
<dbReference type="eggNOG" id="COG1807">
    <property type="taxonomic scope" value="Bacteria"/>
</dbReference>
<accession>F5XYZ3</accession>
<keyword evidence="6 8" id="KW-1133">Transmembrane helix</keyword>
<feature type="transmembrane region" description="Helical" evidence="8">
    <location>
        <begin position="355"/>
        <end position="372"/>
    </location>
</feature>
<dbReference type="GO" id="GO:0016763">
    <property type="term" value="F:pentosyltransferase activity"/>
    <property type="evidence" value="ECO:0007669"/>
    <property type="project" value="TreeGrafter"/>
</dbReference>
<evidence type="ECO:0000313" key="10">
    <source>
        <dbReference type="Proteomes" id="UP000008385"/>
    </source>
</evidence>
<feature type="transmembrane region" description="Helical" evidence="8">
    <location>
        <begin position="194"/>
        <end position="212"/>
    </location>
</feature>
<keyword evidence="3" id="KW-0328">Glycosyltransferase</keyword>
<evidence type="ECO:0000256" key="8">
    <source>
        <dbReference type="SAM" id="Phobius"/>
    </source>
</evidence>
<dbReference type="GO" id="GO:0009103">
    <property type="term" value="P:lipopolysaccharide biosynthetic process"/>
    <property type="evidence" value="ECO:0007669"/>
    <property type="project" value="UniProtKB-ARBA"/>
</dbReference>
<dbReference type="HOGENOM" id="CLU_502366_0_0_4"/>
<evidence type="ECO:0000256" key="3">
    <source>
        <dbReference type="ARBA" id="ARBA00022676"/>
    </source>
</evidence>
<evidence type="ECO:0000256" key="5">
    <source>
        <dbReference type="ARBA" id="ARBA00022692"/>
    </source>
</evidence>
<dbReference type="Proteomes" id="UP000008385">
    <property type="component" value="Chromosome"/>
</dbReference>
<evidence type="ECO:0000256" key="2">
    <source>
        <dbReference type="ARBA" id="ARBA00022475"/>
    </source>
</evidence>
<feature type="transmembrane region" description="Helical" evidence="8">
    <location>
        <begin position="267"/>
        <end position="287"/>
    </location>
</feature>
<evidence type="ECO:0000256" key="6">
    <source>
        <dbReference type="ARBA" id="ARBA00022989"/>
    </source>
</evidence>
<evidence type="ECO:0000256" key="7">
    <source>
        <dbReference type="ARBA" id="ARBA00023136"/>
    </source>
</evidence>
<evidence type="ECO:0000256" key="4">
    <source>
        <dbReference type="ARBA" id="ARBA00022679"/>
    </source>
</evidence>
<keyword evidence="4" id="KW-0808">Transferase</keyword>
<sequence length="542" mass="60647">MRRVQSHRTAKVARYNSDDLIASCCRFHIVYDQAFNFTMTEEAKRKAERLANAGQRRRVVDTWQLHVLLVSCVFAAAVYSSRLASGHDWGDDFGAYLHLAQNIRLGRPYDYLTPEMGAMTPPGFPLLLVFWSHLTSWDLAKLKTVNVFSWCLLAIATYRLARYYVSASNSLAVAIAVLCCPFFIFAQQDLISDMPYAALNTTCLCLASAASVRQPHWRQIGWLCLLCIGVFTAFLFRPATVGLVAALVGYQSYLLVHTYVRTRSYNWLALTAATLLVLTTLLFIALFPGPFNAHGTNAVASGQFYSFTTRSSEEFKNFSNLFFGFVAPPWAPKVFLIFAFVGSLLGAINRRELTPIHFFALAYPAMIMLTPWNGGPRYLFPMVPVIFIFVAMLGESSRRTASAWIGKVGALIILLYVAVNGARQVNAAQGYSTDEIEKPKAMELFGWLKANTRADETLCAFKPRAFLYLTQRRTQDIGFTAYPSTGEEYLRALHCAYAVVPNPNALGGLYDAVSVKLEVDPTMLKIYDNTEYSVFIPARAKR</sequence>
<comment type="subcellular location">
    <subcellularLocation>
        <location evidence="1">Cell membrane</location>
        <topology evidence="1">Multi-pass membrane protein</topology>
    </subcellularLocation>
</comment>